<accession>A0ABU6GEM0</accession>
<dbReference type="RefSeq" id="WP_326076882.1">
    <property type="nucleotide sequence ID" value="NZ_JARLKY010000150.1"/>
</dbReference>
<protein>
    <submittedName>
        <fullName evidence="1">Uncharacterized protein</fullName>
    </submittedName>
</protein>
<evidence type="ECO:0000313" key="2">
    <source>
        <dbReference type="Proteomes" id="UP001338137"/>
    </source>
</evidence>
<proteinExistence type="predicted"/>
<keyword evidence="2" id="KW-1185">Reference proteome</keyword>
<reference evidence="1 2" key="1">
    <citation type="submission" date="2023-03" db="EMBL/GenBank/DDBJ databases">
        <title>Bacillus Genome Sequencing.</title>
        <authorList>
            <person name="Dunlap C."/>
        </authorList>
    </citation>
    <scope>NUCLEOTIDE SEQUENCE [LARGE SCALE GENOMIC DNA]</scope>
    <source>
        <strain evidence="1 2">BD-533</strain>
    </source>
</reference>
<gene>
    <name evidence="1" type="ORF">P4I72_36780</name>
</gene>
<dbReference type="Proteomes" id="UP001338137">
    <property type="component" value="Unassembled WGS sequence"/>
</dbReference>
<evidence type="ECO:0000313" key="1">
    <source>
        <dbReference type="EMBL" id="MEC0232670.1"/>
    </source>
</evidence>
<organism evidence="1 2">
    <name type="scientific">Paenibacillus alba</name>
    <dbReference type="NCBI Taxonomy" id="1197127"/>
    <lineage>
        <taxon>Bacteria</taxon>
        <taxon>Bacillati</taxon>
        <taxon>Bacillota</taxon>
        <taxon>Bacilli</taxon>
        <taxon>Bacillales</taxon>
        <taxon>Paenibacillaceae</taxon>
        <taxon>Paenibacillus</taxon>
    </lineage>
</organism>
<feature type="non-terminal residue" evidence="1">
    <location>
        <position position="1"/>
    </location>
</feature>
<sequence>LGFETPFFSIHPFINSLLVPFKGFFFSVAALSEANHGFWRFAASKRRKTPNDPSLCLRHLHSLTTPYSGINGLPPSGFPCRERLLSNLL</sequence>
<dbReference type="EMBL" id="JARLKY010000150">
    <property type="protein sequence ID" value="MEC0232670.1"/>
    <property type="molecule type" value="Genomic_DNA"/>
</dbReference>
<name>A0ABU6GEM0_9BACL</name>
<comment type="caution">
    <text evidence="1">The sequence shown here is derived from an EMBL/GenBank/DDBJ whole genome shotgun (WGS) entry which is preliminary data.</text>
</comment>